<dbReference type="Pfam" id="PF17862">
    <property type="entry name" value="AAA_lid_3"/>
    <property type="match status" value="1"/>
</dbReference>
<evidence type="ECO:0000256" key="4">
    <source>
        <dbReference type="ARBA" id="ARBA00022741"/>
    </source>
</evidence>
<dbReference type="CDD" id="cd19509">
    <property type="entry name" value="RecA-like_VPS4-like"/>
    <property type="match status" value="1"/>
</dbReference>
<comment type="subcellular location">
    <subcellularLocation>
        <location evidence="1">Cytoplasm</location>
        <location evidence="1">Cytoskeleton</location>
        <location evidence="1">Spindle pole</location>
    </subcellularLocation>
</comment>
<dbReference type="GO" id="GO:0005524">
    <property type="term" value="F:ATP binding"/>
    <property type="evidence" value="ECO:0007669"/>
    <property type="project" value="UniProtKB-KW"/>
</dbReference>
<evidence type="ECO:0000313" key="11">
    <source>
        <dbReference type="EMBL" id="GBG75694.1"/>
    </source>
</evidence>
<dbReference type="Gene3D" id="3.40.50.300">
    <property type="entry name" value="P-loop containing nucleotide triphosphate hydrolases"/>
    <property type="match status" value="1"/>
</dbReference>
<dbReference type="OMA" id="MKTQGKY"/>
<evidence type="ECO:0000313" key="12">
    <source>
        <dbReference type="Proteomes" id="UP000265515"/>
    </source>
</evidence>
<dbReference type="SUPFAM" id="SSF52540">
    <property type="entry name" value="P-loop containing nucleoside triphosphate hydrolases"/>
    <property type="match status" value="1"/>
</dbReference>
<dbReference type="InterPro" id="IPR050304">
    <property type="entry name" value="MT-severing_AAA_ATPase"/>
</dbReference>
<gene>
    <name evidence="11" type="ORF">CBR_g20319</name>
</gene>
<comment type="similarity">
    <text evidence="8">Belongs to the AAA ATPase family.</text>
</comment>
<evidence type="ECO:0000256" key="2">
    <source>
        <dbReference type="ARBA" id="ARBA00022490"/>
    </source>
</evidence>
<dbReference type="PROSITE" id="PS00674">
    <property type="entry name" value="AAA"/>
    <property type="match status" value="1"/>
</dbReference>
<dbReference type="SMART" id="SM00382">
    <property type="entry name" value="AAA"/>
    <property type="match status" value="1"/>
</dbReference>
<dbReference type="FunFam" id="3.40.50.300:FF:000159">
    <property type="entry name" value="Katanin p60 ATPase-containing subunit A1"/>
    <property type="match status" value="1"/>
</dbReference>
<dbReference type="InterPro" id="IPR027417">
    <property type="entry name" value="P-loop_NTPase"/>
</dbReference>
<keyword evidence="5 8" id="KW-0067">ATP-binding</keyword>
<evidence type="ECO:0000256" key="8">
    <source>
        <dbReference type="RuleBase" id="RU003651"/>
    </source>
</evidence>
<feature type="domain" description="AAA+ ATPase" evidence="10">
    <location>
        <begin position="288"/>
        <end position="425"/>
    </location>
</feature>
<feature type="region of interest" description="Disordered" evidence="9">
    <location>
        <begin position="95"/>
        <end position="188"/>
    </location>
</feature>
<evidence type="ECO:0000256" key="7">
    <source>
        <dbReference type="ARBA" id="ARBA00023235"/>
    </source>
</evidence>
<evidence type="ECO:0000256" key="5">
    <source>
        <dbReference type="ARBA" id="ARBA00022840"/>
    </source>
</evidence>
<feature type="compositionally biased region" description="Polar residues" evidence="9">
    <location>
        <begin position="142"/>
        <end position="163"/>
    </location>
</feature>
<organism evidence="11 12">
    <name type="scientific">Chara braunii</name>
    <name type="common">Braun's stonewort</name>
    <dbReference type="NCBI Taxonomy" id="69332"/>
    <lineage>
        <taxon>Eukaryota</taxon>
        <taxon>Viridiplantae</taxon>
        <taxon>Streptophyta</taxon>
        <taxon>Charophyceae</taxon>
        <taxon>Charales</taxon>
        <taxon>Characeae</taxon>
        <taxon>Chara</taxon>
    </lineage>
</organism>
<feature type="compositionally biased region" description="Basic and acidic residues" evidence="9">
    <location>
        <begin position="125"/>
        <end position="135"/>
    </location>
</feature>
<dbReference type="InterPro" id="IPR003960">
    <property type="entry name" value="ATPase_AAA_CS"/>
</dbReference>
<proteinExistence type="inferred from homology"/>
<keyword evidence="7" id="KW-0413">Isomerase</keyword>
<keyword evidence="4 8" id="KW-0547">Nucleotide-binding</keyword>
<reference evidence="11 12" key="1">
    <citation type="journal article" date="2018" name="Cell">
        <title>The Chara Genome: Secondary Complexity and Implications for Plant Terrestrialization.</title>
        <authorList>
            <person name="Nishiyama T."/>
            <person name="Sakayama H."/>
            <person name="Vries J.D."/>
            <person name="Buschmann H."/>
            <person name="Saint-Marcoux D."/>
            <person name="Ullrich K.K."/>
            <person name="Haas F.B."/>
            <person name="Vanderstraeten L."/>
            <person name="Becker D."/>
            <person name="Lang D."/>
            <person name="Vosolsobe S."/>
            <person name="Rombauts S."/>
            <person name="Wilhelmsson P.K.I."/>
            <person name="Janitza P."/>
            <person name="Kern R."/>
            <person name="Heyl A."/>
            <person name="Rumpler F."/>
            <person name="Villalobos L.I.A.C."/>
            <person name="Clay J.M."/>
            <person name="Skokan R."/>
            <person name="Toyoda A."/>
            <person name="Suzuki Y."/>
            <person name="Kagoshima H."/>
            <person name="Schijlen E."/>
            <person name="Tajeshwar N."/>
            <person name="Catarino B."/>
            <person name="Hetherington A.J."/>
            <person name="Saltykova A."/>
            <person name="Bonnot C."/>
            <person name="Breuninger H."/>
            <person name="Symeonidi A."/>
            <person name="Radhakrishnan G.V."/>
            <person name="Van Nieuwerburgh F."/>
            <person name="Deforce D."/>
            <person name="Chang C."/>
            <person name="Karol K.G."/>
            <person name="Hedrich R."/>
            <person name="Ulvskov P."/>
            <person name="Glockner G."/>
            <person name="Delwiche C.F."/>
            <person name="Petrasek J."/>
            <person name="Van de Peer Y."/>
            <person name="Friml J."/>
            <person name="Beilby M."/>
            <person name="Dolan L."/>
            <person name="Kohara Y."/>
            <person name="Sugano S."/>
            <person name="Fujiyama A."/>
            <person name="Delaux P.-M."/>
            <person name="Quint M."/>
            <person name="TheiBen G."/>
            <person name="Hagemann M."/>
            <person name="Harholt J."/>
            <person name="Dunand C."/>
            <person name="Zachgo S."/>
            <person name="Langdale J."/>
            <person name="Maumus F."/>
            <person name="Straeten D.V.D."/>
            <person name="Gould S.B."/>
            <person name="Rensing S.A."/>
        </authorList>
    </citation>
    <scope>NUCLEOTIDE SEQUENCE [LARGE SCALE GENOMIC DNA]</scope>
    <source>
        <strain evidence="11 12">S276</strain>
    </source>
</reference>
<evidence type="ECO:0000256" key="3">
    <source>
        <dbReference type="ARBA" id="ARBA00022701"/>
    </source>
</evidence>
<dbReference type="PANTHER" id="PTHR23074:SF78">
    <property type="entry name" value="KATANIN P60 ATPASE-CONTAINING SUBUNIT A-LIKE 2"/>
    <property type="match status" value="1"/>
</dbReference>
<evidence type="ECO:0000256" key="9">
    <source>
        <dbReference type="SAM" id="MobiDB-lite"/>
    </source>
</evidence>
<protein>
    <recommendedName>
        <fullName evidence="10">AAA+ ATPase domain-containing protein</fullName>
    </recommendedName>
</protein>
<dbReference type="GO" id="GO:0005874">
    <property type="term" value="C:microtubule"/>
    <property type="evidence" value="ECO:0007669"/>
    <property type="project" value="UniProtKB-KW"/>
</dbReference>
<dbReference type="GO" id="GO:0016853">
    <property type="term" value="F:isomerase activity"/>
    <property type="evidence" value="ECO:0007669"/>
    <property type="project" value="UniProtKB-KW"/>
</dbReference>
<evidence type="ECO:0000256" key="1">
    <source>
        <dbReference type="ARBA" id="ARBA00004647"/>
    </source>
</evidence>
<feature type="region of interest" description="Disordered" evidence="9">
    <location>
        <begin position="485"/>
        <end position="513"/>
    </location>
</feature>
<accession>A0A388L050</accession>
<feature type="compositionally biased region" description="Polar residues" evidence="9">
    <location>
        <begin position="114"/>
        <end position="124"/>
    </location>
</feature>
<feature type="compositionally biased region" description="Polar residues" evidence="9">
    <location>
        <begin position="171"/>
        <end position="188"/>
    </location>
</feature>
<dbReference type="Proteomes" id="UP000265515">
    <property type="component" value="Unassembled WGS sequence"/>
</dbReference>
<dbReference type="PANTHER" id="PTHR23074">
    <property type="entry name" value="AAA DOMAIN-CONTAINING"/>
    <property type="match status" value="1"/>
</dbReference>
<dbReference type="Pfam" id="PF00004">
    <property type="entry name" value="AAA"/>
    <property type="match status" value="1"/>
</dbReference>
<keyword evidence="12" id="KW-1185">Reference proteome</keyword>
<keyword evidence="2" id="KW-0963">Cytoplasm</keyword>
<dbReference type="PROSITE" id="PS50896">
    <property type="entry name" value="LISH"/>
    <property type="match status" value="1"/>
</dbReference>
<keyword evidence="6" id="KW-0206">Cytoskeleton</keyword>
<evidence type="ECO:0000259" key="10">
    <source>
        <dbReference type="SMART" id="SM00382"/>
    </source>
</evidence>
<dbReference type="InterPro" id="IPR006594">
    <property type="entry name" value="LisH"/>
</dbReference>
<dbReference type="GO" id="GO:0016887">
    <property type="term" value="F:ATP hydrolysis activity"/>
    <property type="evidence" value="ECO:0007669"/>
    <property type="project" value="InterPro"/>
</dbReference>
<sequence length="544" mass="60645">MLRHRSALVEWEEKRRQEQRRNILVLVLRHLFDEGYVEAAERLQAESGLSLSKIDAADNVNLSTAIQEYEEYQEIKYGRRPKLVRKVAQTDLVERSRPAVVGPHGPHQPKPCAISQSSLPLQEDQTNHHQNESHNHPRTGRGQANPNNTNSKQKGGGRASNNLKAPVSEASGVSNQAPKDSAAQATENPNTKLCVVGVGGANLDNTKGSVLSTADEDLFDLRLLKPMPDLGSAELQELGTMIRKDIYLENPNVPWDSIVGLDQAKELLVEAVVMPHRYPQFFKGLLAPWKGVLLYGAPGTGKTMLAKAIATECKTTFFNISASTIVSKWRGDSEKLVRVLFDLARYHAPSTIFLDEVDALLSQRGDGPTEHESSRRMKTELLIQMDGLAQSPQLVFLLAATNMPWELDFAVIRRLEKRILVPLPGLNERKVMVKRMLLPFMGAELLPKAEEMIAVATDGYSGSDIQQLCKEIAMRPLRRLMKLALGNEGDESQTSRKNPQVLQKEELPPPGPVTLEDVEQALLTSKPAAWHNKGELYQKFHDRW</sequence>
<dbReference type="InterPro" id="IPR003593">
    <property type="entry name" value="AAA+_ATPase"/>
</dbReference>
<dbReference type="InterPro" id="IPR003959">
    <property type="entry name" value="ATPase_AAA_core"/>
</dbReference>
<name>A0A388L050_CHABU</name>
<dbReference type="SMART" id="SM00667">
    <property type="entry name" value="LisH"/>
    <property type="match status" value="1"/>
</dbReference>
<comment type="caution">
    <text evidence="11">The sequence shown here is derived from an EMBL/GenBank/DDBJ whole genome shotgun (WGS) entry which is preliminary data.</text>
</comment>
<dbReference type="EMBL" id="BFEA01000229">
    <property type="protein sequence ID" value="GBG75694.1"/>
    <property type="molecule type" value="Genomic_DNA"/>
</dbReference>
<keyword evidence="3" id="KW-0493">Microtubule</keyword>
<dbReference type="OrthoDB" id="191529at2759"/>
<dbReference type="STRING" id="69332.A0A388L050"/>
<dbReference type="AlphaFoldDB" id="A0A388L050"/>
<dbReference type="Gene3D" id="1.10.8.60">
    <property type="match status" value="1"/>
</dbReference>
<dbReference type="InterPro" id="IPR041569">
    <property type="entry name" value="AAA_lid_3"/>
</dbReference>
<dbReference type="Gramene" id="GBG75694">
    <property type="protein sequence ID" value="GBG75694"/>
    <property type="gene ID" value="CBR_g20319"/>
</dbReference>
<dbReference type="GO" id="GO:0000922">
    <property type="term" value="C:spindle pole"/>
    <property type="evidence" value="ECO:0007669"/>
    <property type="project" value="UniProtKB-SubCell"/>
</dbReference>
<evidence type="ECO:0000256" key="6">
    <source>
        <dbReference type="ARBA" id="ARBA00023212"/>
    </source>
</evidence>